<dbReference type="SUPFAM" id="SSF141986">
    <property type="entry name" value="LD-carboxypeptidase A C-terminal domain-like"/>
    <property type="match status" value="1"/>
</dbReference>
<organism evidence="6 7">
    <name type="scientific">Lysinibacillus pakistanensis</name>
    <dbReference type="NCBI Taxonomy" id="759811"/>
    <lineage>
        <taxon>Bacteria</taxon>
        <taxon>Bacillati</taxon>
        <taxon>Bacillota</taxon>
        <taxon>Bacilli</taxon>
        <taxon>Bacillales</taxon>
        <taxon>Bacillaceae</taxon>
        <taxon>Lysinibacillus</taxon>
    </lineage>
</organism>
<comment type="similarity">
    <text evidence="1">Belongs to the peptidase S66 family.</text>
</comment>
<dbReference type="SUPFAM" id="SSF52317">
    <property type="entry name" value="Class I glutamine amidotransferase-like"/>
    <property type="match status" value="1"/>
</dbReference>
<keyword evidence="2" id="KW-0378">Hydrolase</keyword>
<dbReference type="Pfam" id="PF17676">
    <property type="entry name" value="Peptidase_S66C"/>
    <property type="match status" value="1"/>
</dbReference>
<reference evidence="6" key="1">
    <citation type="submission" date="2023-05" db="EMBL/GenBank/DDBJ databases">
        <title>Comparative genomics of Bacillaceae isolates and their secondary metabolite potential.</title>
        <authorList>
            <person name="Song L."/>
            <person name="Nielsen L.J."/>
            <person name="Mohite O."/>
            <person name="Xu X."/>
            <person name="Weber T."/>
            <person name="Kovacs A.T."/>
        </authorList>
    </citation>
    <scope>NUCLEOTIDE SEQUENCE</scope>
    <source>
        <strain evidence="6">LY1</strain>
    </source>
</reference>
<evidence type="ECO:0000256" key="2">
    <source>
        <dbReference type="ARBA" id="ARBA00022801"/>
    </source>
</evidence>
<dbReference type="GO" id="GO:0016787">
    <property type="term" value="F:hydrolase activity"/>
    <property type="evidence" value="ECO:0007669"/>
    <property type="project" value="UniProtKB-KW"/>
</dbReference>
<evidence type="ECO:0000256" key="3">
    <source>
        <dbReference type="PIRSR" id="PIRSR028757-1"/>
    </source>
</evidence>
<dbReference type="InterPro" id="IPR029062">
    <property type="entry name" value="Class_I_gatase-like"/>
</dbReference>
<evidence type="ECO:0000259" key="4">
    <source>
        <dbReference type="Pfam" id="PF02016"/>
    </source>
</evidence>
<dbReference type="InterPro" id="IPR003507">
    <property type="entry name" value="S66_fam"/>
</dbReference>
<dbReference type="AlphaFoldDB" id="A0AAX3X5T4"/>
<dbReference type="InterPro" id="IPR040449">
    <property type="entry name" value="Peptidase_S66_N"/>
</dbReference>
<evidence type="ECO:0000259" key="5">
    <source>
        <dbReference type="Pfam" id="PF17676"/>
    </source>
</evidence>
<feature type="active site" description="Charge relay system" evidence="3">
    <location>
        <position position="233"/>
    </location>
</feature>
<feature type="active site" description="Nucleophile" evidence="3">
    <location>
        <position position="110"/>
    </location>
</feature>
<dbReference type="InterPro" id="IPR027478">
    <property type="entry name" value="LdcA_N"/>
</dbReference>
<evidence type="ECO:0000313" key="7">
    <source>
        <dbReference type="Proteomes" id="UP001178322"/>
    </source>
</evidence>
<evidence type="ECO:0000313" key="6">
    <source>
        <dbReference type="EMBL" id="WHY54097.1"/>
    </source>
</evidence>
<feature type="domain" description="LD-carboxypeptidase C-terminal" evidence="5">
    <location>
        <begin position="201"/>
        <end position="316"/>
    </location>
</feature>
<dbReference type="CDD" id="cd07062">
    <property type="entry name" value="Peptidase_S66_mccF_like"/>
    <property type="match status" value="1"/>
</dbReference>
<dbReference type="Pfam" id="PF02016">
    <property type="entry name" value="Peptidase_S66"/>
    <property type="match status" value="1"/>
</dbReference>
<sequence length="331" mass="37094">MFSPLKKGDMIGIYSPSKPATVTAKARYERGKKRLEALGLIIREGSLTGKDDFYRSGTPKERAQEFNALLRDPQVKMILPTMGGTNANSMLPYLDYQAFRQNPKMLVGLSDVTAILLGMYAKTEIPVFYGPSVASTFGEFPPFVQYTQQYFKNLFMHSLPIPYDMPVPPIWTDDRLNRLEKTSEKTQHPNSWITAQSGVAEGRLIGGNINTMYGFIGTPFFPQIKEGDILLLEDTSKTIAVVEKNFTMLKLHGVFDKAAAIILGKHEQYDDLGTGRKPFEVLLEVLDGNNIPIIAEVDCCHTHPLHAIPIGLRIRVDASKKQISFLESWYS</sequence>
<dbReference type="Gene3D" id="3.50.30.60">
    <property type="entry name" value="LD-carboxypeptidase A C-terminal domain-like"/>
    <property type="match status" value="1"/>
</dbReference>
<name>A0AAX3X5T4_9BACI</name>
<accession>A0AAX3X5T4</accession>
<dbReference type="Proteomes" id="UP001178322">
    <property type="component" value="Chromosome"/>
</dbReference>
<gene>
    <name evidence="6" type="ORF">QNH24_12910</name>
</gene>
<dbReference type="PIRSF" id="PIRSF028757">
    <property type="entry name" value="LD-carboxypeptidase"/>
    <property type="match status" value="1"/>
</dbReference>
<feature type="active site" description="Charge relay system" evidence="3">
    <location>
        <position position="301"/>
    </location>
</feature>
<dbReference type="InterPro" id="IPR027461">
    <property type="entry name" value="Carboxypeptidase_A_C_sf"/>
</dbReference>
<evidence type="ECO:0000256" key="1">
    <source>
        <dbReference type="ARBA" id="ARBA00010233"/>
    </source>
</evidence>
<dbReference type="RefSeq" id="WP_283872694.1">
    <property type="nucleotide sequence ID" value="NZ_CP126101.1"/>
</dbReference>
<dbReference type="PANTHER" id="PTHR30237:SF5">
    <property type="entry name" value="CARBOXYPEPTIDASE VC_A0337-RELATED"/>
    <property type="match status" value="1"/>
</dbReference>
<dbReference type="Gene3D" id="3.40.50.10740">
    <property type="entry name" value="Class I glutamine amidotransferase-like"/>
    <property type="match status" value="1"/>
</dbReference>
<feature type="domain" description="LD-carboxypeptidase N-terminal" evidence="4">
    <location>
        <begin position="11"/>
        <end position="130"/>
    </location>
</feature>
<dbReference type="PANTHER" id="PTHR30237">
    <property type="entry name" value="MURAMOYLTETRAPEPTIDE CARBOXYPEPTIDASE"/>
    <property type="match status" value="1"/>
</dbReference>
<dbReference type="EMBL" id="CP126101">
    <property type="protein sequence ID" value="WHY54097.1"/>
    <property type="molecule type" value="Genomic_DNA"/>
</dbReference>
<proteinExistence type="inferred from homology"/>
<dbReference type="InterPro" id="IPR040921">
    <property type="entry name" value="Peptidase_S66C"/>
</dbReference>
<protein>
    <submittedName>
        <fullName evidence="6">LD-carboxypeptidase</fullName>
    </submittedName>
</protein>